<feature type="compositionally biased region" description="Basic and acidic residues" evidence="1">
    <location>
        <begin position="118"/>
        <end position="131"/>
    </location>
</feature>
<feature type="region of interest" description="Disordered" evidence="1">
    <location>
        <begin position="89"/>
        <end position="131"/>
    </location>
</feature>
<sequence>TDTAAARHTFGKWRSFTEARGHLAGLLAGGRLTDRLAGRPAGGGDDVRGHALAICRGWRTWTKVVTIAGRSAPARLPYCLMVLARPHDDAPGEKTDWGQAAAAAAANPVGHANARKGKGSETERADSTGAS</sequence>
<proteinExistence type="predicted"/>
<evidence type="ECO:0000313" key="2">
    <source>
        <dbReference type="EMBL" id="JAC77911.1"/>
    </source>
</evidence>
<feature type="non-terminal residue" evidence="2">
    <location>
        <position position="1"/>
    </location>
</feature>
<dbReference type="EMBL" id="GBEZ01007562">
    <property type="protein sequence ID" value="JAC77911.1"/>
    <property type="molecule type" value="Transcribed_RNA"/>
</dbReference>
<accession>A0A061S544</accession>
<gene>
    <name evidence="2" type="ORF">TSPGSL018_16519</name>
</gene>
<dbReference type="AlphaFoldDB" id="A0A061S544"/>
<name>A0A061S544_9CHLO</name>
<evidence type="ECO:0000256" key="1">
    <source>
        <dbReference type="SAM" id="MobiDB-lite"/>
    </source>
</evidence>
<organism evidence="2">
    <name type="scientific">Tetraselmis sp. GSL018</name>
    <dbReference type="NCBI Taxonomy" id="582737"/>
    <lineage>
        <taxon>Eukaryota</taxon>
        <taxon>Viridiplantae</taxon>
        <taxon>Chlorophyta</taxon>
        <taxon>core chlorophytes</taxon>
        <taxon>Chlorodendrophyceae</taxon>
        <taxon>Chlorodendrales</taxon>
        <taxon>Chlorodendraceae</taxon>
        <taxon>Tetraselmis</taxon>
    </lineage>
</organism>
<reference evidence="2" key="1">
    <citation type="submission" date="2014-05" db="EMBL/GenBank/DDBJ databases">
        <title>The transcriptome of the halophilic microalga Tetraselmis sp. GSL018 isolated from the Great Salt Lake, Utah.</title>
        <authorList>
            <person name="Jinkerson R.E."/>
            <person name="D'Adamo S."/>
            <person name="Posewitz M.C."/>
        </authorList>
    </citation>
    <scope>NUCLEOTIDE SEQUENCE</scope>
    <source>
        <strain evidence="2">GSL018</strain>
    </source>
</reference>
<protein>
    <submittedName>
        <fullName evidence="2">Uncharacterized protein</fullName>
    </submittedName>
</protein>